<name>A0A0A9GQ29_ARUDO</name>
<organism evidence="2">
    <name type="scientific">Arundo donax</name>
    <name type="common">Giant reed</name>
    <name type="synonym">Donax arundinaceus</name>
    <dbReference type="NCBI Taxonomy" id="35708"/>
    <lineage>
        <taxon>Eukaryota</taxon>
        <taxon>Viridiplantae</taxon>
        <taxon>Streptophyta</taxon>
        <taxon>Embryophyta</taxon>
        <taxon>Tracheophyta</taxon>
        <taxon>Spermatophyta</taxon>
        <taxon>Magnoliopsida</taxon>
        <taxon>Liliopsida</taxon>
        <taxon>Poales</taxon>
        <taxon>Poaceae</taxon>
        <taxon>PACMAD clade</taxon>
        <taxon>Arundinoideae</taxon>
        <taxon>Arundineae</taxon>
        <taxon>Arundo</taxon>
    </lineage>
</organism>
<reference evidence="2" key="2">
    <citation type="journal article" date="2015" name="Data Brief">
        <title>Shoot transcriptome of the giant reed, Arundo donax.</title>
        <authorList>
            <person name="Barrero R.A."/>
            <person name="Guerrero F.D."/>
            <person name="Moolhuijzen P."/>
            <person name="Goolsby J.A."/>
            <person name="Tidwell J."/>
            <person name="Bellgard S.E."/>
            <person name="Bellgard M.I."/>
        </authorList>
    </citation>
    <scope>NUCLEOTIDE SEQUENCE</scope>
    <source>
        <tissue evidence="2">Shoot tissue taken approximately 20 cm above the soil surface</tissue>
    </source>
</reference>
<feature type="compositionally biased region" description="Basic residues" evidence="1">
    <location>
        <begin position="91"/>
        <end position="100"/>
    </location>
</feature>
<accession>A0A0A9GQ29</accession>
<reference evidence="2" key="1">
    <citation type="submission" date="2014-09" db="EMBL/GenBank/DDBJ databases">
        <authorList>
            <person name="Magalhaes I.L.F."/>
            <person name="Oliveira U."/>
            <person name="Santos F.R."/>
            <person name="Vidigal T.H.D.A."/>
            <person name="Brescovit A.D."/>
            <person name="Santos A.J."/>
        </authorList>
    </citation>
    <scope>NUCLEOTIDE SEQUENCE</scope>
    <source>
        <tissue evidence="2">Shoot tissue taken approximately 20 cm above the soil surface</tissue>
    </source>
</reference>
<evidence type="ECO:0000256" key="1">
    <source>
        <dbReference type="SAM" id="MobiDB-lite"/>
    </source>
</evidence>
<protein>
    <submittedName>
        <fullName evidence="2">Uncharacterized protein</fullName>
    </submittedName>
</protein>
<feature type="compositionally biased region" description="Low complexity" evidence="1">
    <location>
        <begin position="1"/>
        <end position="21"/>
    </location>
</feature>
<feature type="region of interest" description="Disordered" evidence="1">
    <location>
        <begin position="74"/>
        <end position="102"/>
    </location>
</feature>
<proteinExistence type="predicted"/>
<sequence length="143" mass="15797">MAPLLISPSSTSSPALRPLALARERDDGVAEDDQRRRDPVGVRDERAPDLGGGGFARVKAGASRWWRLRAATAARDGGSRSTICTGEGRSRNKKRPARSARWRERRGAEDEICIHFDRDCELNDLDRDAPISFLCNVAVGHLF</sequence>
<evidence type="ECO:0000313" key="2">
    <source>
        <dbReference type="EMBL" id="JAE22793.1"/>
    </source>
</evidence>
<dbReference type="AlphaFoldDB" id="A0A0A9GQ29"/>
<dbReference type="EMBL" id="GBRH01175103">
    <property type="protein sequence ID" value="JAE22793.1"/>
    <property type="molecule type" value="Transcribed_RNA"/>
</dbReference>
<feature type="compositionally biased region" description="Basic and acidic residues" evidence="1">
    <location>
        <begin position="22"/>
        <end position="48"/>
    </location>
</feature>
<feature type="region of interest" description="Disordered" evidence="1">
    <location>
        <begin position="1"/>
        <end position="53"/>
    </location>
</feature>